<reference evidence="3 4" key="1">
    <citation type="submission" date="2015-08" db="EMBL/GenBank/DDBJ databases">
        <title>The genome of the Asian arowana (Scleropages formosus).</title>
        <authorList>
            <person name="Tan M.H."/>
            <person name="Gan H.M."/>
            <person name="Croft L.J."/>
            <person name="Austin C.M."/>
        </authorList>
    </citation>
    <scope>NUCLEOTIDE SEQUENCE [LARGE SCALE GENOMIC DNA]</scope>
    <source>
        <strain evidence="3">Aro1</strain>
    </source>
</reference>
<dbReference type="FunFam" id="1.10.287.1060:FF:000003">
    <property type="entry name" value="Alpha-(1,6)-fucosyltransferase"/>
    <property type="match status" value="1"/>
</dbReference>
<proteinExistence type="predicted"/>
<dbReference type="GO" id="GO:0046921">
    <property type="term" value="F:alpha-(1-&gt;6)-fucosyltransferase activity"/>
    <property type="evidence" value="ECO:0007669"/>
    <property type="project" value="TreeGrafter"/>
</dbReference>
<gene>
    <name evidence="3" type="ORF">Z043_114680</name>
</gene>
<dbReference type="PANTHER" id="PTHR13132">
    <property type="entry name" value="ALPHA- 1,6 -FUCOSYLTRANSFERASE"/>
    <property type="match status" value="1"/>
</dbReference>
<dbReference type="GO" id="GO:0006487">
    <property type="term" value="P:protein N-linked glycosylation"/>
    <property type="evidence" value="ECO:0007669"/>
    <property type="project" value="TreeGrafter"/>
</dbReference>
<comment type="caution">
    <text evidence="3">The sequence shown here is derived from an EMBL/GenBank/DDBJ whole genome shotgun (WGS) entry which is preliminary data.</text>
</comment>
<dbReference type="Proteomes" id="UP000034805">
    <property type="component" value="Unassembled WGS sequence"/>
</dbReference>
<feature type="coiled-coil region" evidence="1">
    <location>
        <begin position="43"/>
        <end position="104"/>
    </location>
</feature>
<dbReference type="EMBL" id="JARO02005440">
    <property type="protein sequence ID" value="KPP66785.1"/>
    <property type="molecule type" value="Genomic_DNA"/>
</dbReference>
<dbReference type="InterPro" id="IPR045573">
    <property type="entry name" value="Fut8_N_cat"/>
</dbReference>
<evidence type="ECO:0000313" key="3">
    <source>
        <dbReference type="EMBL" id="KPP66785.1"/>
    </source>
</evidence>
<protein>
    <recommendedName>
        <fullName evidence="2">Alpha-(1,6)-fucosyltransferase N- and catalytic domain-containing protein</fullName>
    </recommendedName>
</protein>
<name>A0A0N8JYK4_SCLFO</name>
<accession>A0A0N8JYK4</accession>
<dbReference type="Pfam" id="PF19745">
    <property type="entry name" value="FUT8_N_cat"/>
    <property type="match status" value="1"/>
</dbReference>
<organism evidence="3 4">
    <name type="scientific">Scleropages formosus</name>
    <name type="common">Asian bonytongue</name>
    <name type="synonym">Osteoglossum formosum</name>
    <dbReference type="NCBI Taxonomy" id="113540"/>
    <lineage>
        <taxon>Eukaryota</taxon>
        <taxon>Metazoa</taxon>
        <taxon>Chordata</taxon>
        <taxon>Craniata</taxon>
        <taxon>Vertebrata</taxon>
        <taxon>Euteleostomi</taxon>
        <taxon>Actinopterygii</taxon>
        <taxon>Neopterygii</taxon>
        <taxon>Teleostei</taxon>
        <taxon>Osteoglossocephala</taxon>
        <taxon>Osteoglossomorpha</taxon>
        <taxon>Osteoglossiformes</taxon>
        <taxon>Osteoglossidae</taxon>
        <taxon>Scleropages</taxon>
    </lineage>
</organism>
<evidence type="ECO:0000313" key="4">
    <source>
        <dbReference type="Proteomes" id="UP000034805"/>
    </source>
</evidence>
<sequence length="252" mass="28602">MRPWTGSWRWVMLVLLAWGTLLFYIGGHLVRDSEHPERSSRELSRILAKLERLKQQNEDLRRMAESLRIPEGQVDVGPAAAGRLRTLEAELTRAKEQIDSFRRQSGGAGPGKEHEVLRRKVENGVKELWYFVRSEVKKLSGVDPADLQRHSAVLLEDLGTQQRSIVTDLYYLSRADGAGDWREREAKELSDLVQNRITFLQVCWRNGAGAYCRTWTRILCLEVGIEPATLGSKGSDVNHYATICPCAFNPCP</sequence>
<keyword evidence="1" id="KW-0175">Coiled coil</keyword>
<dbReference type="AlphaFoldDB" id="A0A0N8JYK4"/>
<evidence type="ECO:0000259" key="2">
    <source>
        <dbReference type="Pfam" id="PF19745"/>
    </source>
</evidence>
<dbReference type="Gene3D" id="1.10.287.1060">
    <property type="entry name" value="ESAT-6-like"/>
    <property type="match status" value="1"/>
</dbReference>
<dbReference type="PANTHER" id="PTHR13132:SF29">
    <property type="entry name" value="ALPHA-(1,6)-FUCOSYLTRANSFERASE"/>
    <property type="match status" value="1"/>
</dbReference>
<evidence type="ECO:0000256" key="1">
    <source>
        <dbReference type="SAM" id="Coils"/>
    </source>
</evidence>
<feature type="domain" description="Alpha-(1,6)-fucosyltransferase N- and catalytic" evidence="2">
    <location>
        <begin position="2"/>
        <end position="201"/>
    </location>
</feature>